<dbReference type="AlphaFoldDB" id="A0A803M3Z7"/>
<dbReference type="Proteomes" id="UP000596660">
    <property type="component" value="Unplaced"/>
</dbReference>
<dbReference type="RefSeq" id="XP_021732540.1">
    <property type="nucleotide sequence ID" value="XM_021876848.1"/>
</dbReference>
<sequence length="713" mass="80247">MLNRLLRAFLKRETLISTKNFVLLIKTKIFLLIPSPIMASQKSPELPISDPPKFDPSQPSNPISYPIKTLQELESRSYFDSFHYPFNKSTTPLNGDLNLPQKPRLLVCHDMAGGYLDDDKWVQGGTNSDAYAIWHWYLMDVFVYFSHNLVTLPPPSWVNAAHKHGVKVLGTFLTEWDEGRIISDQLLSSIEYARMCAERLAELAIALGFDGWLINMEVKINPSEVANLKAFVNHLTDLMHMSKPGSLVIWYDSVTVHGDLAWQDQLNDKNKAFFDLCDGIFVNYTWKKGFPKLSADIAGDRKFDVYMGIDVFGRNTFGGGEWTTNLALDVIRKDDVSAAIFAPGWVYEKKLPPDFQTAQNRWWDLIEKSWEVRQSYPTTIPFYSDFDQGRGHHFSLDGRELSNADWCNLSCQSFQPLLEFSGDPGPDATQVFVNLEEESYNGGGNVTFKGILGSIPYFTKRLFQAKLLLGDPAVGFTYSVKSDGNSLVGISLEFLSCEGEIISVLLASHGDTLLTMNQFSSRFSKVIMPHRITKPESSDGWVVQENIIAMPGYTLTEIRAVCYKLRPEMNEGQTSEYYAVLGHLLIQYSGHNLQFPLSSSWIIEGQDVSWKAGLDESKSVSLTIVWRSKVGDGLNEILKYNIYVKKTSEEDANLDVKLQDVQEFLGVAFVEAFYVSELLVPSGISALKFVIQVCGVDGTCEPLDDSPLFQLNI</sequence>
<evidence type="ECO:0000313" key="11">
    <source>
        <dbReference type="EnsemblPlants" id="AUR62022946-RA:cds"/>
    </source>
</evidence>
<dbReference type="Gene3D" id="3.20.20.80">
    <property type="entry name" value="Glycosidases"/>
    <property type="match status" value="1"/>
</dbReference>
<dbReference type="KEGG" id="cqi:110699333"/>
<evidence type="ECO:0000259" key="9">
    <source>
        <dbReference type="Pfam" id="PF03644"/>
    </source>
</evidence>
<dbReference type="CDD" id="cd06547">
    <property type="entry name" value="GH85_ENGase"/>
    <property type="match status" value="1"/>
</dbReference>
<accession>A0A803M3Z7</accession>
<evidence type="ECO:0000256" key="8">
    <source>
        <dbReference type="ARBA" id="ARBA00060018"/>
    </source>
</evidence>
<name>A0A803M3Z7_CHEQI</name>
<dbReference type="Gramene" id="AUR62022946-RA">
    <property type="protein sequence ID" value="AUR62022946-RA:cds"/>
    <property type="gene ID" value="AUR62022946"/>
</dbReference>
<dbReference type="PANTHER" id="PTHR13246:SF1">
    <property type="entry name" value="CYTOSOLIC ENDO-BETA-N-ACETYLGLUCOSAMINIDASE"/>
    <property type="match status" value="1"/>
</dbReference>
<evidence type="ECO:0000256" key="7">
    <source>
        <dbReference type="ARBA" id="ARBA00034414"/>
    </source>
</evidence>
<dbReference type="EnsemblPlants" id="AUR62022946-RA">
    <property type="protein sequence ID" value="AUR62022946-RA:cds"/>
    <property type="gene ID" value="AUR62022946"/>
</dbReference>
<organism evidence="11 12">
    <name type="scientific">Chenopodium quinoa</name>
    <name type="common">Quinoa</name>
    <dbReference type="NCBI Taxonomy" id="63459"/>
    <lineage>
        <taxon>Eukaryota</taxon>
        <taxon>Viridiplantae</taxon>
        <taxon>Streptophyta</taxon>
        <taxon>Embryophyta</taxon>
        <taxon>Tracheophyta</taxon>
        <taxon>Spermatophyta</taxon>
        <taxon>Magnoliopsida</taxon>
        <taxon>eudicotyledons</taxon>
        <taxon>Gunneridae</taxon>
        <taxon>Pentapetalae</taxon>
        <taxon>Caryophyllales</taxon>
        <taxon>Chenopodiaceae</taxon>
        <taxon>Chenopodioideae</taxon>
        <taxon>Atripliceae</taxon>
        <taxon>Chenopodium</taxon>
    </lineage>
</organism>
<comment type="subcellular location">
    <subcellularLocation>
        <location evidence="1">Cytoplasm</location>
        <location evidence="1">Cytosol</location>
    </subcellularLocation>
</comment>
<dbReference type="GO" id="GO:0005829">
    <property type="term" value="C:cytosol"/>
    <property type="evidence" value="ECO:0007669"/>
    <property type="project" value="UniProtKB-SubCell"/>
</dbReference>
<protein>
    <recommendedName>
        <fullName evidence="3">mannosyl-glycoprotein endo-beta-N-acetylglucosaminidase</fullName>
        <ecNumber evidence="3">3.2.1.96</ecNumber>
    </recommendedName>
</protein>
<dbReference type="Pfam" id="PF25529">
    <property type="entry name" value="Ig_ENGASE1_C"/>
    <property type="match status" value="1"/>
</dbReference>
<dbReference type="EC" id="3.2.1.96" evidence="3"/>
<feature type="domain" description="Cytosolic endo-beta-N-acetylglucosaminidase C-terminal" evidence="10">
    <location>
        <begin position="593"/>
        <end position="712"/>
    </location>
</feature>
<dbReference type="FunFam" id="3.20.20.80:FF:000043">
    <property type="entry name" value="cytosolic endo-beta-N-acetylglucosaminidase"/>
    <property type="match status" value="1"/>
</dbReference>
<evidence type="ECO:0000259" key="10">
    <source>
        <dbReference type="Pfam" id="PF25529"/>
    </source>
</evidence>
<dbReference type="InterPro" id="IPR032979">
    <property type="entry name" value="ENGase"/>
</dbReference>
<reference evidence="11" key="2">
    <citation type="submission" date="2021-03" db="UniProtKB">
        <authorList>
            <consortium name="EnsemblPlants"/>
        </authorList>
    </citation>
    <scope>IDENTIFICATION</scope>
</reference>
<dbReference type="GO" id="GO:0006491">
    <property type="term" value="P:N-glycan processing"/>
    <property type="evidence" value="ECO:0007669"/>
    <property type="project" value="UniProtKB-ARBA"/>
</dbReference>
<dbReference type="InterPro" id="IPR057882">
    <property type="entry name" value="ENGase_C"/>
</dbReference>
<keyword evidence="4" id="KW-0963">Cytoplasm</keyword>
<dbReference type="PANTHER" id="PTHR13246">
    <property type="entry name" value="ENDO BETA N-ACETYLGLUCOSAMINIDASE"/>
    <property type="match status" value="1"/>
</dbReference>
<dbReference type="RefSeq" id="XP_021732538.1">
    <property type="nucleotide sequence ID" value="XM_021876846.1"/>
</dbReference>
<dbReference type="RefSeq" id="XP_021732539.1">
    <property type="nucleotide sequence ID" value="XM_021876847.1"/>
</dbReference>
<dbReference type="OrthoDB" id="284473at2759"/>
<evidence type="ECO:0000256" key="1">
    <source>
        <dbReference type="ARBA" id="ARBA00004514"/>
    </source>
</evidence>
<proteinExistence type="inferred from homology"/>
<keyword evidence="12" id="KW-1185">Reference proteome</keyword>
<dbReference type="SMR" id="A0A803M3Z7"/>
<evidence type="ECO:0000256" key="5">
    <source>
        <dbReference type="ARBA" id="ARBA00022801"/>
    </source>
</evidence>
<keyword evidence="6" id="KW-0326">Glycosidase</keyword>
<dbReference type="OMA" id="WGVLQSY"/>
<dbReference type="RefSeq" id="XP_021732537.1">
    <property type="nucleotide sequence ID" value="XM_021876845.1"/>
</dbReference>
<evidence type="ECO:0000256" key="2">
    <source>
        <dbReference type="ARBA" id="ARBA00007849"/>
    </source>
</evidence>
<comment type="catalytic activity">
    <reaction evidence="7">
        <text>an N(4)-(oligosaccharide-(1-&gt;3)-[oligosaccharide-(1-&gt;6)]-beta-D-Man-(1-&gt;4)-beta-D-GlcNAc-(1-&gt;4)-alpha-D-GlcNAc)-L-asparaginyl-[protein] + H2O = an oligosaccharide-(1-&gt;3)-[oligosaccharide-(1-&gt;6)]-beta-D-Man-(1-&gt;4)-D-GlcNAc + N(4)-(N-acetyl-beta-D-glucosaminyl)-L-asparaginyl-[protein]</text>
        <dbReference type="Rhea" id="RHEA:73067"/>
        <dbReference type="Rhea" id="RHEA-COMP:12603"/>
        <dbReference type="Rhea" id="RHEA-COMP:18176"/>
        <dbReference type="ChEBI" id="CHEBI:15377"/>
        <dbReference type="ChEBI" id="CHEBI:132248"/>
        <dbReference type="ChEBI" id="CHEBI:192714"/>
        <dbReference type="ChEBI" id="CHEBI:192715"/>
        <dbReference type="EC" id="3.2.1.96"/>
    </reaction>
</comment>
<reference evidence="11" key="1">
    <citation type="journal article" date="2017" name="Nature">
        <title>The genome of Chenopodium quinoa.</title>
        <authorList>
            <person name="Jarvis D.E."/>
            <person name="Ho Y.S."/>
            <person name="Lightfoot D.J."/>
            <person name="Schmoeckel S.M."/>
            <person name="Li B."/>
            <person name="Borm T.J.A."/>
            <person name="Ohyanagi H."/>
            <person name="Mineta K."/>
            <person name="Michell C.T."/>
            <person name="Saber N."/>
            <person name="Kharbatia N.M."/>
            <person name="Rupper R.R."/>
            <person name="Sharp A.R."/>
            <person name="Dally N."/>
            <person name="Boughton B.A."/>
            <person name="Woo Y.H."/>
            <person name="Gao G."/>
            <person name="Schijlen E.G.W.M."/>
            <person name="Guo X."/>
            <person name="Momin A.A."/>
            <person name="Negrao S."/>
            <person name="Al-Babili S."/>
            <person name="Gehring C."/>
            <person name="Roessner U."/>
            <person name="Jung C."/>
            <person name="Murphy K."/>
            <person name="Arold S.T."/>
            <person name="Gojobori T."/>
            <person name="van der Linden C.G."/>
            <person name="van Loo E.N."/>
            <person name="Jellen E.N."/>
            <person name="Maughan P.J."/>
            <person name="Tester M."/>
        </authorList>
    </citation>
    <scope>NUCLEOTIDE SEQUENCE [LARGE SCALE GENOMIC DNA]</scope>
    <source>
        <strain evidence="11">cv. PI 614886</strain>
    </source>
</reference>
<evidence type="ECO:0000256" key="6">
    <source>
        <dbReference type="ARBA" id="ARBA00023295"/>
    </source>
</evidence>
<feature type="domain" description="Cytosolic endo-beta-N-acetylglucosaminidase TIM barrel" evidence="9">
    <location>
        <begin position="115"/>
        <end position="394"/>
    </location>
</feature>
<dbReference type="InterPro" id="IPR005201">
    <property type="entry name" value="TIM_ENGase"/>
</dbReference>
<evidence type="ECO:0000313" key="12">
    <source>
        <dbReference type="Proteomes" id="UP000596660"/>
    </source>
</evidence>
<gene>
    <name evidence="11" type="primary">LOC110699333</name>
</gene>
<dbReference type="Pfam" id="PF03644">
    <property type="entry name" value="Glyco_hydro_85"/>
    <property type="match status" value="1"/>
</dbReference>
<evidence type="ECO:0000256" key="4">
    <source>
        <dbReference type="ARBA" id="ARBA00022490"/>
    </source>
</evidence>
<dbReference type="GeneID" id="110699333"/>
<keyword evidence="5" id="KW-0378">Hydrolase</keyword>
<comment type="similarity">
    <text evidence="2">Belongs to the glycosyl hydrolase 85 family.</text>
</comment>
<comment type="function">
    <text evidence="8">Endoglycosidase that releases N-glycans from glycoproteins by cleaving the beta-1,4-glycosidic bond in the N,N'-diacetylchitobiose core. Involved in the production of high-mannose type N-glycans during plant development and fruit maturation.</text>
</comment>
<dbReference type="GO" id="GO:0033925">
    <property type="term" value="F:mannosyl-glycoprotein endo-beta-N-acetylglucosaminidase activity"/>
    <property type="evidence" value="ECO:0007669"/>
    <property type="project" value="UniProtKB-EC"/>
</dbReference>
<evidence type="ECO:0000256" key="3">
    <source>
        <dbReference type="ARBA" id="ARBA00012566"/>
    </source>
</evidence>
<dbReference type="Gene3D" id="2.60.120.260">
    <property type="entry name" value="Galactose-binding domain-like"/>
    <property type="match status" value="1"/>
</dbReference>